<evidence type="ECO:0000256" key="1">
    <source>
        <dbReference type="ARBA" id="ARBA00010333"/>
    </source>
</evidence>
<dbReference type="Gene3D" id="3.40.190.10">
    <property type="entry name" value="Periplasmic binding protein-like II"/>
    <property type="match status" value="2"/>
</dbReference>
<feature type="signal peptide" evidence="2">
    <location>
        <begin position="1"/>
        <end position="21"/>
    </location>
</feature>
<dbReference type="PANTHER" id="PTHR35936:SF25">
    <property type="entry name" value="ABC TRANSPORTER SUBSTRATE-BINDING PROTEIN"/>
    <property type="match status" value="1"/>
</dbReference>
<gene>
    <name evidence="3" type="ORF">GCM10009114_08240</name>
</gene>
<keyword evidence="4" id="KW-1185">Reference proteome</keyword>
<dbReference type="Proteomes" id="UP001500359">
    <property type="component" value="Unassembled WGS sequence"/>
</dbReference>
<evidence type="ECO:0000313" key="3">
    <source>
        <dbReference type="EMBL" id="GAA0853979.1"/>
    </source>
</evidence>
<proteinExistence type="inferred from homology"/>
<dbReference type="SUPFAM" id="SSF53850">
    <property type="entry name" value="Periplasmic binding protein-like II"/>
    <property type="match status" value="1"/>
</dbReference>
<comment type="similarity">
    <text evidence="1">Belongs to the bacterial solute-binding protein 3 family.</text>
</comment>
<organism evidence="3 4">
    <name type="scientific">Aliiglaciecola litoralis</name>
    <dbReference type="NCBI Taxonomy" id="582857"/>
    <lineage>
        <taxon>Bacteria</taxon>
        <taxon>Pseudomonadati</taxon>
        <taxon>Pseudomonadota</taxon>
        <taxon>Gammaproteobacteria</taxon>
        <taxon>Alteromonadales</taxon>
        <taxon>Alteromonadaceae</taxon>
        <taxon>Aliiglaciecola</taxon>
    </lineage>
</organism>
<evidence type="ECO:0000313" key="4">
    <source>
        <dbReference type="Proteomes" id="UP001500359"/>
    </source>
</evidence>
<reference evidence="4" key="1">
    <citation type="journal article" date="2019" name="Int. J. Syst. Evol. Microbiol.">
        <title>The Global Catalogue of Microorganisms (GCM) 10K type strain sequencing project: providing services to taxonomists for standard genome sequencing and annotation.</title>
        <authorList>
            <consortium name="The Broad Institute Genomics Platform"/>
            <consortium name="The Broad Institute Genome Sequencing Center for Infectious Disease"/>
            <person name="Wu L."/>
            <person name="Ma J."/>
        </authorList>
    </citation>
    <scope>NUCLEOTIDE SEQUENCE [LARGE SCALE GENOMIC DNA]</scope>
    <source>
        <strain evidence="4">JCM 15896</strain>
    </source>
</reference>
<accession>A0ABP3WQB8</accession>
<dbReference type="RefSeq" id="WP_343856823.1">
    <property type="nucleotide sequence ID" value="NZ_BAAAFD010000002.1"/>
</dbReference>
<dbReference type="EMBL" id="BAAAFD010000002">
    <property type="protein sequence ID" value="GAA0853979.1"/>
    <property type="molecule type" value="Genomic_DNA"/>
</dbReference>
<feature type="chain" id="PRO_5046964693" evidence="2">
    <location>
        <begin position="22"/>
        <end position="261"/>
    </location>
</feature>
<dbReference type="PANTHER" id="PTHR35936">
    <property type="entry name" value="MEMBRANE-BOUND LYTIC MUREIN TRANSGLYCOSYLASE F"/>
    <property type="match status" value="1"/>
</dbReference>
<name>A0ABP3WQB8_9ALTE</name>
<sequence length="261" mass="29299">MDKISKLIAVLSLLFNSFVYADEFQFVDSTFCPFVCDPNAEGKEGFVIEILRDALATEDHTINFTIVPYKRALSLVRNGEAHALPAIYSEDAPDLTVGKSVIGIGNNHFFVRHDSEWKYTSIDSWQHITIGVVDGYTFSHPQFDRYLAKQKNALNSKVVFISGGNNYRRLLTLLISGRVDAILDDSAYIQYELQRLHAENSLSSMPPIISVGALSKGQHVVAYSPKHPEIAKMLMSIIDPFVIELYETGKIDVYLSRYGID</sequence>
<keyword evidence="2" id="KW-0732">Signal</keyword>
<protein>
    <submittedName>
        <fullName evidence="3">ABC transporter substrate-binding protein</fullName>
    </submittedName>
</protein>
<evidence type="ECO:0000256" key="2">
    <source>
        <dbReference type="SAM" id="SignalP"/>
    </source>
</evidence>
<comment type="caution">
    <text evidence="3">The sequence shown here is derived from an EMBL/GenBank/DDBJ whole genome shotgun (WGS) entry which is preliminary data.</text>
</comment>